<evidence type="ECO:0000313" key="2">
    <source>
        <dbReference type="Proteomes" id="UP000299102"/>
    </source>
</evidence>
<comment type="caution">
    <text evidence="1">The sequence shown here is derived from an EMBL/GenBank/DDBJ whole genome shotgun (WGS) entry which is preliminary data.</text>
</comment>
<dbReference type="Proteomes" id="UP000299102">
    <property type="component" value="Unassembled WGS sequence"/>
</dbReference>
<proteinExistence type="predicted"/>
<protein>
    <submittedName>
        <fullName evidence="1">Uncharacterized protein</fullName>
    </submittedName>
</protein>
<dbReference type="AlphaFoldDB" id="A0A4C1SC02"/>
<organism evidence="1 2">
    <name type="scientific">Eumeta variegata</name>
    <name type="common">Bagworm moth</name>
    <name type="synonym">Eumeta japonica</name>
    <dbReference type="NCBI Taxonomy" id="151549"/>
    <lineage>
        <taxon>Eukaryota</taxon>
        <taxon>Metazoa</taxon>
        <taxon>Ecdysozoa</taxon>
        <taxon>Arthropoda</taxon>
        <taxon>Hexapoda</taxon>
        <taxon>Insecta</taxon>
        <taxon>Pterygota</taxon>
        <taxon>Neoptera</taxon>
        <taxon>Endopterygota</taxon>
        <taxon>Lepidoptera</taxon>
        <taxon>Glossata</taxon>
        <taxon>Ditrysia</taxon>
        <taxon>Tineoidea</taxon>
        <taxon>Psychidae</taxon>
        <taxon>Oiketicinae</taxon>
        <taxon>Eumeta</taxon>
    </lineage>
</organism>
<reference evidence="1 2" key="1">
    <citation type="journal article" date="2019" name="Commun. Biol.">
        <title>The bagworm genome reveals a unique fibroin gene that provides high tensile strength.</title>
        <authorList>
            <person name="Kono N."/>
            <person name="Nakamura H."/>
            <person name="Ohtoshi R."/>
            <person name="Tomita M."/>
            <person name="Numata K."/>
            <person name="Arakawa K."/>
        </authorList>
    </citation>
    <scope>NUCLEOTIDE SEQUENCE [LARGE SCALE GENOMIC DNA]</scope>
</reference>
<keyword evidence="2" id="KW-1185">Reference proteome</keyword>
<gene>
    <name evidence="1" type="ORF">EVAR_166_1</name>
</gene>
<accession>A0A4C1SC02</accession>
<sequence>MTTQRLSSHLWMTTIASSTQTLIGQRRGHKDTSTSVSYERTVEGILQRQSGPNKARRVAGAAACTLADVGGGDVWRDRENQQHAIHTRVSKTFT</sequence>
<evidence type="ECO:0000313" key="1">
    <source>
        <dbReference type="EMBL" id="GBO98619.1"/>
    </source>
</evidence>
<name>A0A4C1SC02_EUMVA</name>
<dbReference type="EMBL" id="BGZK01000001">
    <property type="protein sequence ID" value="GBO98619.1"/>
    <property type="molecule type" value="Genomic_DNA"/>
</dbReference>